<protein>
    <submittedName>
        <fullName evidence="8">Phosphotransferase</fullName>
    </submittedName>
</protein>
<gene>
    <name evidence="8" type="ORF">GCM10010968_19370</name>
</gene>
<evidence type="ECO:0000256" key="1">
    <source>
        <dbReference type="ARBA" id="ARBA00006219"/>
    </source>
</evidence>
<dbReference type="SUPFAM" id="SSF56112">
    <property type="entry name" value="Protein kinase-like (PK-like)"/>
    <property type="match status" value="1"/>
</dbReference>
<dbReference type="Proteomes" id="UP000626982">
    <property type="component" value="Unassembled WGS sequence"/>
</dbReference>
<feature type="domain" description="Aminoglycoside phosphotransferase" evidence="7">
    <location>
        <begin position="46"/>
        <end position="123"/>
    </location>
</feature>
<name>A0ABQ2KM38_9MICO</name>
<proteinExistence type="inferred from homology"/>
<dbReference type="InterPro" id="IPR002575">
    <property type="entry name" value="Aminoglycoside_PTrfase"/>
</dbReference>
<evidence type="ECO:0000256" key="2">
    <source>
        <dbReference type="ARBA" id="ARBA00022679"/>
    </source>
</evidence>
<dbReference type="CDD" id="cd05150">
    <property type="entry name" value="APH"/>
    <property type="match status" value="1"/>
</dbReference>
<dbReference type="PIRSF" id="PIRSF000706">
    <property type="entry name" value="Kanamycin_kin"/>
    <property type="match status" value="1"/>
</dbReference>
<dbReference type="Gene3D" id="3.90.1200.10">
    <property type="match status" value="1"/>
</dbReference>
<keyword evidence="4" id="KW-0418">Kinase</keyword>
<organism evidence="8 9">
    <name type="scientific">Agrococcus terreus</name>
    <dbReference type="NCBI Taxonomy" id="574649"/>
    <lineage>
        <taxon>Bacteria</taxon>
        <taxon>Bacillati</taxon>
        <taxon>Actinomycetota</taxon>
        <taxon>Actinomycetes</taxon>
        <taxon>Micrococcales</taxon>
        <taxon>Microbacteriaceae</taxon>
        <taxon>Agrococcus</taxon>
    </lineage>
</organism>
<comment type="similarity">
    <text evidence="1">Belongs to the aminoglycoside phosphotransferase family.</text>
</comment>
<dbReference type="Gene3D" id="3.30.200.20">
    <property type="entry name" value="Phosphorylase Kinase, domain 1"/>
    <property type="match status" value="1"/>
</dbReference>
<dbReference type="Pfam" id="PF01636">
    <property type="entry name" value="APH"/>
    <property type="match status" value="2"/>
</dbReference>
<keyword evidence="2" id="KW-0808">Transferase</keyword>
<evidence type="ECO:0000256" key="5">
    <source>
        <dbReference type="ARBA" id="ARBA00022840"/>
    </source>
</evidence>
<evidence type="ECO:0000259" key="7">
    <source>
        <dbReference type="Pfam" id="PF01636"/>
    </source>
</evidence>
<dbReference type="InterPro" id="IPR011009">
    <property type="entry name" value="Kinase-like_dom_sf"/>
</dbReference>
<dbReference type="EMBL" id="BMLM01000001">
    <property type="protein sequence ID" value="GGN85999.1"/>
    <property type="molecule type" value="Genomic_DNA"/>
</dbReference>
<keyword evidence="9" id="KW-1185">Reference proteome</keyword>
<evidence type="ECO:0000313" key="9">
    <source>
        <dbReference type="Proteomes" id="UP000626982"/>
    </source>
</evidence>
<keyword evidence="6" id="KW-0046">Antibiotic resistance</keyword>
<comment type="caution">
    <text evidence="8">The sequence shown here is derived from an EMBL/GenBank/DDBJ whole genome shotgun (WGS) entry which is preliminary data.</text>
</comment>
<reference evidence="9" key="1">
    <citation type="journal article" date="2019" name="Int. J. Syst. Evol. Microbiol.">
        <title>The Global Catalogue of Microorganisms (GCM) 10K type strain sequencing project: providing services to taxonomists for standard genome sequencing and annotation.</title>
        <authorList>
            <consortium name="The Broad Institute Genomics Platform"/>
            <consortium name="The Broad Institute Genome Sequencing Center for Infectious Disease"/>
            <person name="Wu L."/>
            <person name="Ma J."/>
        </authorList>
    </citation>
    <scope>NUCLEOTIDE SEQUENCE [LARGE SCALE GENOMIC DNA]</scope>
    <source>
        <strain evidence="9">CGMCC 1.6960</strain>
    </source>
</reference>
<keyword evidence="5" id="KW-0067">ATP-binding</keyword>
<feature type="domain" description="Aminoglycoside phosphotransferase" evidence="7">
    <location>
        <begin position="125"/>
        <end position="205"/>
    </location>
</feature>
<evidence type="ECO:0000256" key="3">
    <source>
        <dbReference type="ARBA" id="ARBA00022741"/>
    </source>
</evidence>
<evidence type="ECO:0000313" key="8">
    <source>
        <dbReference type="EMBL" id="GGN85999.1"/>
    </source>
</evidence>
<evidence type="ECO:0000256" key="6">
    <source>
        <dbReference type="ARBA" id="ARBA00023251"/>
    </source>
</evidence>
<evidence type="ECO:0000256" key="4">
    <source>
        <dbReference type="ARBA" id="ARBA00022777"/>
    </source>
</evidence>
<accession>A0ABQ2KM38</accession>
<dbReference type="InterPro" id="IPR024165">
    <property type="entry name" value="Kan/Strep_kinase"/>
</dbReference>
<sequence length="218" mass="22935">MPTAIGRLAGTDPVELVWRNELGGITARIDRADAAVYAKWQPGGGTLPAEAERLAWLDGRLPAPRVLALREEDGGALLVTAGIAGASIVSAAGLRDPAAAAAALGEGLRRLHALPVAECPFPAPAWTRAMPPEHPVVVHGDACAPNTLIAGGAFAALVDVGELGVADRWADLAIASWSLEWNGLAEAEPAFWRAYGIRPDPERIARWRALWDEPGLED</sequence>
<keyword evidence="3" id="KW-0547">Nucleotide-binding</keyword>